<dbReference type="InParanoid" id="A0A401GTI2"/>
<comment type="caution">
    <text evidence="1">The sequence shown here is derived from an EMBL/GenBank/DDBJ whole genome shotgun (WGS) entry which is preliminary data.</text>
</comment>
<gene>
    <name evidence="1" type="ORF">SCP_0800060</name>
</gene>
<proteinExistence type="predicted"/>
<dbReference type="GeneID" id="38782406"/>
<dbReference type="Proteomes" id="UP000287166">
    <property type="component" value="Unassembled WGS sequence"/>
</dbReference>
<sequence length="94" mass="10581">MEGAHEHVMEETGLLTVRVAWTWFGCEQVEKDVAVMQGDSHVTREQLARKVSKLLGDFFAVKQVGPPDGLQLIALHYMQADIFELELHCMAEPS</sequence>
<name>A0A401GTI2_9APHY</name>
<keyword evidence="2" id="KW-1185">Reference proteome</keyword>
<protein>
    <submittedName>
        <fullName evidence="1">Uncharacterized protein</fullName>
    </submittedName>
</protein>
<evidence type="ECO:0000313" key="1">
    <source>
        <dbReference type="EMBL" id="GBE85489.1"/>
    </source>
</evidence>
<evidence type="ECO:0000313" key="2">
    <source>
        <dbReference type="Proteomes" id="UP000287166"/>
    </source>
</evidence>
<organism evidence="1 2">
    <name type="scientific">Sparassis crispa</name>
    <dbReference type="NCBI Taxonomy" id="139825"/>
    <lineage>
        <taxon>Eukaryota</taxon>
        <taxon>Fungi</taxon>
        <taxon>Dikarya</taxon>
        <taxon>Basidiomycota</taxon>
        <taxon>Agaricomycotina</taxon>
        <taxon>Agaricomycetes</taxon>
        <taxon>Polyporales</taxon>
        <taxon>Sparassidaceae</taxon>
        <taxon>Sparassis</taxon>
    </lineage>
</organism>
<reference evidence="1 2" key="1">
    <citation type="journal article" date="2018" name="Sci. Rep.">
        <title>Genome sequence of the cauliflower mushroom Sparassis crispa (Hanabiratake) and its association with beneficial usage.</title>
        <authorList>
            <person name="Kiyama R."/>
            <person name="Furutani Y."/>
            <person name="Kawaguchi K."/>
            <person name="Nakanishi T."/>
        </authorList>
    </citation>
    <scope>NUCLEOTIDE SEQUENCE [LARGE SCALE GENOMIC DNA]</scope>
</reference>
<dbReference type="AlphaFoldDB" id="A0A401GTI2"/>
<dbReference type="RefSeq" id="XP_027616402.1">
    <property type="nucleotide sequence ID" value="XM_027760601.1"/>
</dbReference>
<dbReference type="EMBL" id="BFAD01000008">
    <property type="protein sequence ID" value="GBE85489.1"/>
    <property type="molecule type" value="Genomic_DNA"/>
</dbReference>
<accession>A0A401GTI2</accession>